<dbReference type="Proteomes" id="UP000005239">
    <property type="component" value="Unassembled WGS sequence"/>
</dbReference>
<name>A0A2A6BHZ0_PRIPA</name>
<organism evidence="1 2">
    <name type="scientific">Pristionchus pacificus</name>
    <name type="common">Parasitic nematode worm</name>
    <dbReference type="NCBI Taxonomy" id="54126"/>
    <lineage>
        <taxon>Eukaryota</taxon>
        <taxon>Metazoa</taxon>
        <taxon>Ecdysozoa</taxon>
        <taxon>Nematoda</taxon>
        <taxon>Chromadorea</taxon>
        <taxon>Rhabditida</taxon>
        <taxon>Rhabditina</taxon>
        <taxon>Diplogasteromorpha</taxon>
        <taxon>Diplogasteroidea</taxon>
        <taxon>Neodiplogasteridae</taxon>
        <taxon>Pristionchus</taxon>
    </lineage>
</organism>
<accession>A0A8R1Z952</accession>
<dbReference type="EnsemblMetazoa" id="PPA46197.1">
    <property type="protein sequence ID" value="PPA46197.1"/>
    <property type="gene ID" value="WBGene00284566"/>
</dbReference>
<proteinExistence type="predicted"/>
<reference evidence="1" key="2">
    <citation type="submission" date="2022-06" db="UniProtKB">
        <authorList>
            <consortium name="EnsemblMetazoa"/>
        </authorList>
    </citation>
    <scope>IDENTIFICATION</scope>
    <source>
        <strain evidence="1">PS312</strain>
    </source>
</reference>
<dbReference type="AlphaFoldDB" id="A0A2A6BHZ0"/>
<evidence type="ECO:0000313" key="2">
    <source>
        <dbReference type="Proteomes" id="UP000005239"/>
    </source>
</evidence>
<reference evidence="2" key="1">
    <citation type="journal article" date="2008" name="Nat. Genet.">
        <title>The Pristionchus pacificus genome provides a unique perspective on nematode lifestyle and parasitism.</title>
        <authorList>
            <person name="Dieterich C."/>
            <person name="Clifton S.W."/>
            <person name="Schuster L.N."/>
            <person name="Chinwalla A."/>
            <person name="Delehaunty K."/>
            <person name="Dinkelacker I."/>
            <person name="Fulton L."/>
            <person name="Fulton R."/>
            <person name="Godfrey J."/>
            <person name="Minx P."/>
            <person name="Mitreva M."/>
            <person name="Roeseler W."/>
            <person name="Tian H."/>
            <person name="Witte H."/>
            <person name="Yang S.P."/>
            <person name="Wilson R.K."/>
            <person name="Sommer R.J."/>
        </authorList>
    </citation>
    <scope>NUCLEOTIDE SEQUENCE [LARGE SCALE GENOMIC DNA]</scope>
    <source>
        <strain evidence="2">PS312</strain>
    </source>
</reference>
<evidence type="ECO:0000313" key="1">
    <source>
        <dbReference type="EnsemblMetazoa" id="PPA46197.1"/>
    </source>
</evidence>
<sequence>MPAFLDENSFETTPPPREPPKQKDYWRSPQLKEMYDLAHKNVSYLKTALSRRKQTHEGRRLEMAYEVPL</sequence>
<accession>A0A2A6BHZ0</accession>
<protein>
    <submittedName>
        <fullName evidence="1">Uncharacterized protein</fullName>
    </submittedName>
</protein>
<gene>
    <name evidence="1" type="primary">WBGene00284566</name>
</gene>
<keyword evidence="2" id="KW-1185">Reference proteome</keyword>